<dbReference type="GO" id="GO:0009055">
    <property type="term" value="F:electron transfer activity"/>
    <property type="evidence" value="ECO:0007669"/>
    <property type="project" value="InterPro"/>
</dbReference>
<feature type="signal peptide" evidence="8">
    <location>
        <begin position="1"/>
        <end position="22"/>
    </location>
</feature>
<dbReference type="GO" id="GO:0020037">
    <property type="term" value="F:heme binding"/>
    <property type="evidence" value="ECO:0007669"/>
    <property type="project" value="InterPro"/>
</dbReference>
<feature type="binding site" description="covalent" evidence="7">
    <location>
        <position position="140"/>
    </location>
    <ligand>
        <name>heme c</name>
        <dbReference type="ChEBI" id="CHEBI:61717"/>
    </ligand>
</feature>
<feature type="binding site" description="covalent" evidence="7">
    <location>
        <position position="137"/>
    </location>
    <ligand>
        <name>heme c</name>
        <dbReference type="ChEBI" id="CHEBI:61717"/>
    </ligand>
</feature>
<gene>
    <name evidence="9" type="ORF">ABS361_04335</name>
</gene>
<dbReference type="PROSITE" id="PS51009">
    <property type="entry name" value="CYTCII"/>
    <property type="match status" value="1"/>
</dbReference>
<dbReference type="GO" id="GO:0042597">
    <property type="term" value="C:periplasmic space"/>
    <property type="evidence" value="ECO:0007669"/>
    <property type="project" value="InterPro"/>
</dbReference>
<feature type="chain" id="PRO_5043840382" evidence="8">
    <location>
        <begin position="23"/>
        <end position="149"/>
    </location>
</feature>
<accession>A0AAU7XDM6</accession>
<dbReference type="GO" id="GO:0005506">
    <property type="term" value="F:iron ion binding"/>
    <property type="evidence" value="ECO:0007669"/>
    <property type="project" value="InterPro"/>
</dbReference>
<evidence type="ECO:0000256" key="8">
    <source>
        <dbReference type="SAM" id="SignalP"/>
    </source>
</evidence>
<dbReference type="EMBL" id="CP158568">
    <property type="protein sequence ID" value="XBY45519.1"/>
    <property type="molecule type" value="Genomic_DNA"/>
</dbReference>
<sequence length="149" mass="15248">MSKLKSAVAVLALLSVAGTAFAAGDVIKERQDKMKAIGGAMGKVLVKMVKGEEPYDAAKAKAAVETMSTNIKGFTDLFPAGSEKGGDTEAAPKIWSDMAGFKAAAAKLEQVASVQAANAGKDLDGLKAAVGALGATCKGCHDDYRIKKN</sequence>
<feature type="binding site" description="axial binding residue" evidence="6">
    <location>
        <position position="141"/>
    </location>
    <ligand>
        <name>heme c</name>
        <dbReference type="ChEBI" id="CHEBI:61717"/>
    </ligand>
    <ligandPart>
        <name>Fe</name>
        <dbReference type="ChEBI" id="CHEBI:18248"/>
    </ligandPart>
</feature>
<dbReference type="PIRSF" id="PIRSF000027">
    <property type="entry name" value="Cytc_c_prime"/>
    <property type="match status" value="1"/>
</dbReference>
<dbReference type="Pfam" id="PF01322">
    <property type="entry name" value="Cytochrom_C_2"/>
    <property type="match status" value="1"/>
</dbReference>
<keyword evidence="2 7" id="KW-0349">Heme</keyword>
<keyword evidence="1" id="KW-0813">Transport</keyword>
<dbReference type="GO" id="GO:0022900">
    <property type="term" value="P:electron transport chain"/>
    <property type="evidence" value="ECO:0007669"/>
    <property type="project" value="InterPro"/>
</dbReference>
<keyword evidence="8" id="KW-0732">Signal</keyword>
<protein>
    <submittedName>
        <fullName evidence="9">Cytochrome c</fullName>
    </submittedName>
</protein>
<evidence type="ECO:0000256" key="2">
    <source>
        <dbReference type="ARBA" id="ARBA00022617"/>
    </source>
</evidence>
<dbReference type="RefSeq" id="WP_407050613.1">
    <property type="nucleotide sequence ID" value="NZ_CP158568.1"/>
</dbReference>
<name>A0AAU7XDM6_9HYPH</name>
<evidence type="ECO:0000256" key="4">
    <source>
        <dbReference type="ARBA" id="ARBA00022982"/>
    </source>
</evidence>
<keyword evidence="5 6" id="KW-0408">Iron</keyword>
<dbReference type="KEGG" id="mflg:ABS361_04335"/>
<keyword evidence="4" id="KW-0249">Electron transport</keyword>
<evidence type="ECO:0000256" key="3">
    <source>
        <dbReference type="ARBA" id="ARBA00022723"/>
    </source>
</evidence>
<dbReference type="PRINTS" id="PR00608">
    <property type="entry name" value="CYTCHROMECII"/>
</dbReference>
<proteinExistence type="predicted"/>
<dbReference type="InterPro" id="IPR015984">
    <property type="entry name" value="Cyt_c_prime_subgr"/>
</dbReference>
<comment type="PTM">
    <text evidence="7">Binds 1 heme group per subunit.</text>
</comment>
<dbReference type="InterPro" id="IPR012127">
    <property type="entry name" value="Cyt_c_prime"/>
</dbReference>
<dbReference type="Gene3D" id="1.20.120.10">
    <property type="entry name" value="Cytochrome c/b562"/>
    <property type="match status" value="1"/>
</dbReference>
<evidence type="ECO:0000313" key="9">
    <source>
        <dbReference type="EMBL" id="XBY45519.1"/>
    </source>
</evidence>
<reference evidence="9" key="1">
    <citation type="submission" date="2024-06" db="EMBL/GenBank/DDBJ databases">
        <title>Methylostella associata gen. nov., sp. nov., a novel Ancalomicrobiaceae-affiliated facultatively methylotrophic bacteria that feed on methanotrophs of the genus Methylococcus.</title>
        <authorList>
            <person name="Saltykova V."/>
            <person name="Danilova O.V."/>
            <person name="Oshkin I.Y."/>
            <person name="Belova S.E."/>
            <person name="Pimenov N.V."/>
            <person name="Dedysh S.N."/>
        </authorList>
    </citation>
    <scope>NUCLEOTIDE SEQUENCE</scope>
    <source>
        <strain evidence="9">S20</strain>
    </source>
</reference>
<evidence type="ECO:0000256" key="7">
    <source>
        <dbReference type="PIRSR" id="PIRSR000027-2"/>
    </source>
</evidence>
<dbReference type="AlphaFoldDB" id="A0AAU7XDM6"/>
<evidence type="ECO:0000256" key="5">
    <source>
        <dbReference type="ARBA" id="ARBA00023004"/>
    </source>
</evidence>
<dbReference type="InterPro" id="IPR010980">
    <property type="entry name" value="Cyt_c/b562"/>
</dbReference>
<dbReference type="InterPro" id="IPR002321">
    <property type="entry name" value="Cyt_c_II"/>
</dbReference>
<organism evidence="9">
    <name type="scientific">Methyloraptor flagellatus</name>
    <dbReference type="NCBI Taxonomy" id="3162530"/>
    <lineage>
        <taxon>Bacteria</taxon>
        <taxon>Pseudomonadati</taxon>
        <taxon>Pseudomonadota</taxon>
        <taxon>Alphaproteobacteria</taxon>
        <taxon>Hyphomicrobiales</taxon>
        <taxon>Ancalomicrobiaceae</taxon>
        <taxon>Methyloraptor</taxon>
    </lineage>
</organism>
<evidence type="ECO:0000256" key="6">
    <source>
        <dbReference type="PIRSR" id="PIRSR000027-1"/>
    </source>
</evidence>
<keyword evidence="3 6" id="KW-0479">Metal-binding</keyword>
<evidence type="ECO:0000256" key="1">
    <source>
        <dbReference type="ARBA" id="ARBA00022448"/>
    </source>
</evidence>
<dbReference type="SUPFAM" id="SSF47175">
    <property type="entry name" value="Cytochromes"/>
    <property type="match status" value="1"/>
</dbReference>